<feature type="domain" description="Clp ATPase C-terminal" evidence="5">
    <location>
        <begin position="481"/>
        <end position="575"/>
    </location>
</feature>
<reference evidence="6" key="1">
    <citation type="submission" date="2009-08" db="EMBL/GenBank/DDBJ databases">
        <title>Annotation of Salpingoeca rosetta.</title>
        <authorList>
            <consortium name="The Broad Institute Genome Sequencing Platform"/>
            <person name="Russ C."/>
            <person name="Cuomo C."/>
            <person name="Burger G."/>
            <person name="Gray M.W."/>
            <person name="Holland P.W.H."/>
            <person name="King N."/>
            <person name="Lang F.B.F."/>
            <person name="Roger A.J."/>
            <person name="Ruiz-Trillo I."/>
            <person name="Young S.K."/>
            <person name="Zeng Q."/>
            <person name="Gargeya S."/>
            <person name="Alvarado L."/>
            <person name="Berlin A."/>
            <person name="Chapman S.B."/>
            <person name="Chen Z."/>
            <person name="Freedman E."/>
            <person name="Gellesch M."/>
            <person name="Goldberg J."/>
            <person name="Griggs A."/>
            <person name="Gujja S."/>
            <person name="Heilman E."/>
            <person name="Heiman D."/>
            <person name="Howarth C."/>
            <person name="Mehta T."/>
            <person name="Neiman D."/>
            <person name="Pearson M."/>
            <person name="Roberts A."/>
            <person name="Saif S."/>
            <person name="Shea T."/>
            <person name="Shenoy N."/>
            <person name="Sisk P."/>
            <person name="Stolte C."/>
            <person name="Sykes S."/>
            <person name="White J."/>
            <person name="Yandava C."/>
            <person name="Haas B."/>
            <person name="Nusbaum C."/>
            <person name="Birren B."/>
        </authorList>
    </citation>
    <scope>NUCLEOTIDE SEQUENCE [LARGE SCALE GENOMIC DNA]</scope>
    <source>
        <strain evidence="6">ATCC 50818</strain>
    </source>
</reference>
<feature type="region of interest" description="Disordered" evidence="3">
    <location>
        <begin position="201"/>
        <end position="226"/>
    </location>
</feature>
<dbReference type="Gene3D" id="3.40.50.300">
    <property type="entry name" value="P-loop containing nucleotide triphosphate hydrolases"/>
    <property type="match status" value="1"/>
</dbReference>
<keyword evidence="6" id="KW-0378">Hydrolase</keyword>
<sequence>MQLSGGVGRSARALATVRRLTRLRALTPSATHARPTTLRRSVIQHNQPDAAAVVASPQRAWPSAITLARRWSSDDGSSGGSGDGGNNKGSSGDKNSKKSSTSEKDDDKGGSDSSTGTSPTSSSSSSSSTTQGKDGNDGAAKSTSKDSTGGGRGGGGEPPNVCPQCGEVLKIIPKGRRHIAACPSCHYFFLRTVGRAETSTDASATAGQAKTAKKPEVQVWGPSTPKPKEILDNLNDYVIGQDHAKKTLAVAVYNHYKRVSANLKEASSSAAHDVQFEKSNILLAGPTGSGKTLLARTLANILNVPFAISDCTTLTQAGYVGEDVESVLYRLLQACDFDLDRAQRGIVFLDEIDKISSISGSGVATRDVSGEGVQQALLKLLEGTVVNVPEKGGRKSPRGETIQIDTSNILFIASGAFNGLEDLIKKREEKGSIGFNAALKTPNKPVDGQMLRKVQADDLVKFGLIPEFVGRFPCVVHLEALTESDLVRVLTEPKNSLVSQYRALFRMENTDLVFSSSSLRAFAKKALDRKTGARGLRTFIEQVLLQPMYDVPGSDIATVMITDKTVLEDEAPLYITHSEMSSSTTQQQQQQDDEAEDDVSATN</sequence>
<dbReference type="eggNOG" id="KOG0745">
    <property type="taxonomic scope" value="Eukaryota"/>
</dbReference>
<dbReference type="FunCoup" id="F2UL39">
    <property type="interactions" value="1573"/>
</dbReference>
<feature type="region of interest" description="Disordered" evidence="3">
    <location>
        <begin position="71"/>
        <end position="164"/>
    </location>
</feature>
<feature type="compositionally biased region" description="Gly residues" evidence="3">
    <location>
        <begin position="77"/>
        <end position="87"/>
    </location>
</feature>
<dbReference type="RefSeq" id="XP_004989902.1">
    <property type="nucleotide sequence ID" value="XM_004989845.1"/>
</dbReference>
<evidence type="ECO:0000256" key="2">
    <source>
        <dbReference type="ARBA" id="ARBA00022840"/>
    </source>
</evidence>
<dbReference type="InterPro" id="IPR050052">
    <property type="entry name" value="ATP-dep_Clp_protease_ClpX"/>
</dbReference>
<feature type="domain" description="AAA+ ATPase" evidence="4">
    <location>
        <begin position="277"/>
        <end position="427"/>
    </location>
</feature>
<feature type="compositionally biased region" description="Gly residues" evidence="3">
    <location>
        <begin position="148"/>
        <end position="157"/>
    </location>
</feature>
<dbReference type="KEGG" id="sre:PTSG_09471"/>
<dbReference type="NCBIfam" id="TIGR00382">
    <property type="entry name" value="clpX"/>
    <property type="match status" value="1"/>
</dbReference>
<name>F2UL39_SALR5</name>
<dbReference type="GO" id="GO:0005524">
    <property type="term" value="F:ATP binding"/>
    <property type="evidence" value="ECO:0007669"/>
    <property type="project" value="UniProtKB-KW"/>
</dbReference>
<dbReference type="SMART" id="SM01086">
    <property type="entry name" value="ClpB_D2-small"/>
    <property type="match status" value="1"/>
</dbReference>
<keyword evidence="1" id="KW-0547">Nucleotide-binding</keyword>
<dbReference type="FunFam" id="1.10.8.60:FF:000002">
    <property type="entry name" value="ATP-dependent Clp protease ATP-binding subunit ClpX"/>
    <property type="match status" value="1"/>
</dbReference>
<gene>
    <name evidence="6" type="ORF">PTSG_09471</name>
</gene>
<dbReference type="PANTHER" id="PTHR48102:SF7">
    <property type="entry name" value="ATP-DEPENDENT CLP PROTEASE ATP-BINDING SUBUNIT CLPX-LIKE, MITOCHONDRIAL"/>
    <property type="match status" value="1"/>
</dbReference>
<dbReference type="GO" id="GO:0016887">
    <property type="term" value="F:ATP hydrolysis activity"/>
    <property type="evidence" value="ECO:0007669"/>
    <property type="project" value="InterPro"/>
</dbReference>
<dbReference type="OrthoDB" id="1721884at2759"/>
<protein>
    <submittedName>
        <fullName evidence="6">ATP-dependent protease ATP-binding subunit</fullName>
    </submittedName>
</protein>
<keyword evidence="6" id="KW-0645">Protease</keyword>
<dbReference type="InParanoid" id="F2UL39"/>
<dbReference type="Proteomes" id="UP000007799">
    <property type="component" value="Unassembled WGS sequence"/>
</dbReference>
<proteinExistence type="predicted"/>
<accession>F2UL39</accession>
<dbReference type="EMBL" id="GL832980">
    <property type="protein sequence ID" value="EGD77838.1"/>
    <property type="molecule type" value="Genomic_DNA"/>
</dbReference>
<evidence type="ECO:0000313" key="6">
    <source>
        <dbReference type="EMBL" id="EGD77838.1"/>
    </source>
</evidence>
<dbReference type="InterPro" id="IPR027417">
    <property type="entry name" value="P-loop_NTPase"/>
</dbReference>
<evidence type="ECO:0000259" key="4">
    <source>
        <dbReference type="SMART" id="SM00382"/>
    </source>
</evidence>
<dbReference type="GO" id="GO:0051082">
    <property type="term" value="F:unfolded protein binding"/>
    <property type="evidence" value="ECO:0007669"/>
    <property type="project" value="InterPro"/>
</dbReference>
<evidence type="ECO:0000259" key="5">
    <source>
        <dbReference type="SMART" id="SM01086"/>
    </source>
</evidence>
<dbReference type="CDD" id="cd19497">
    <property type="entry name" value="RecA-like_ClpX"/>
    <property type="match status" value="1"/>
</dbReference>
<dbReference type="SUPFAM" id="SSF52540">
    <property type="entry name" value="P-loop containing nucleoside triphosphate hydrolases"/>
    <property type="match status" value="1"/>
</dbReference>
<dbReference type="PANTHER" id="PTHR48102">
    <property type="entry name" value="ATP-DEPENDENT CLP PROTEASE ATP-BINDING SUBUNIT CLPX-LIKE, MITOCHONDRIAL-RELATED"/>
    <property type="match status" value="1"/>
</dbReference>
<keyword evidence="2 6" id="KW-0067">ATP-binding</keyword>
<evidence type="ECO:0000256" key="3">
    <source>
        <dbReference type="SAM" id="MobiDB-lite"/>
    </source>
</evidence>
<feature type="region of interest" description="Disordered" evidence="3">
    <location>
        <begin position="577"/>
        <end position="603"/>
    </location>
</feature>
<feature type="compositionally biased region" description="Basic and acidic residues" evidence="3">
    <location>
        <begin position="94"/>
        <end position="110"/>
    </location>
</feature>
<dbReference type="NCBIfam" id="NF003745">
    <property type="entry name" value="PRK05342.1"/>
    <property type="match status" value="1"/>
</dbReference>
<dbReference type="InterPro" id="IPR003593">
    <property type="entry name" value="AAA+_ATPase"/>
</dbReference>
<evidence type="ECO:0000256" key="1">
    <source>
        <dbReference type="ARBA" id="ARBA00022741"/>
    </source>
</evidence>
<dbReference type="Pfam" id="PF07724">
    <property type="entry name" value="AAA_2"/>
    <property type="match status" value="1"/>
</dbReference>
<dbReference type="InterPro" id="IPR003959">
    <property type="entry name" value="ATPase_AAA_core"/>
</dbReference>
<dbReference type="GO" id="GO:0008233">
    <property type="term" value="F:peptidase activity"/>
    <property type="evidence" value="ECO:0007669"/>
    <property type="project" value="UniProtKB-KW"/>
</dbReference>
<evidence type="ECO:0000313" key="7">
    <source>
        <dbReference type="Proteomes" id="UP000007799"/>
    </source>
</evidence>
<dbReference type="Pfam" id="PF10431">
    <property type="entry name" value="ClpB_D2-small"/>
    <property type="match status" value="1"/>
</dbReference>
<dbReference type="AlphaFoldDB" id="F2UL39"/>
<dbReference type="GO" id="GO:0005759">
    <property type="term" value="C:mitochondrial matrix"/>
    <property type="evidence" value="ECO:0007669"/>
    <property type="project" value="TreeGrafter"/>
</dbReference>
<dbReference type="Gene3D" id="1.10.8.60">
    <property type="match status" value="1"/>
</dbReference>
<keyword evidence="7" id="KW-1185">Reference proteome</keyword>
<organism evidence="7">
    <name type="scientific">Salpingoeca rosetta (strain ATCC 50818 / BSB-021)</name>
    <dbReference type="NCBI Taxonomy" id="946362"/>
    <lineage>
        <taxon>Eukaryota</taxon>
        <taxon>Choanoflagellata</taxon>
        <taxon>Craspedida</taxon>
        <taxon>Salpingoecidae</taxon>
        <taxon>Salpingoeca</taxon>
    </lineage>
</organism>
<dbReference type="GeneID" id="16070456"/>
<dbReference type="OMA" id="FVGRFPC"/>
<dbReference type="STRING" id="946362.F2UL39"/>
<feature type="compositionally biased region" description="Low complexity" evidence="3">
    <location>
        <begin position="581"/>
        <end position="590"/>
    </location>
</feature>
<dbReference type="InterPro" id="IPR004487">
    <property type="entry name" value="Clp_protease_ATP-bd_su_ClpX"/>
</dbReference>
<dbReference type="SMART" id="SM00382">
    <property type="entry name" value="AAA"/>
    <property type="match status" value="1"/>
</dbReference>
<feature type="compositionally biased region" description="Low complexity" evidence="3">
    <location>
        <begin position="111"/>
        <end position="133"/>
    </location>
</feature>
<dbReference type="GO" id="GO:0140662">
    <property type="term" value="F:ATP-dependent protein folding chaperone"/>
    <property type="evidence" value="ECO:0007669"/>
    <property type="project" value="InterPro"/>
</dbReference>
<feature type="compositionally biased region" description="Acidic residues" evidence="3">
    <location>
        <begin position="591"/>
        <end position="603"/>
    </location>
</feature>
<dbReference type="InterPro" id="IPR019489">
    <property type="entry name" value="Clp_ATPase_C"/>
</dbReference>
<dbReference type="GO" id="GO:0051603">
    <property type="term" value="P:proteolysis involved in protein catabolic process"/>
    <property type="evidence" value="ECO:0007669"/>
    <property type="project" value="TreeGrafter"/>
</dbReference>